<dbReference type="NCBIfam" id="NF010068">
    <property type="entry name" value="PRK13548.1"/>
    <property type="match status" value="1"/>
</dbReference>
<keyword evidence="1" id="KW-0813">Transport</keyword>
<keyword evidence="2" id="KW-0547">Nucleotide-binding</keyword>
<name>A0ABY4N4L6_9MICO</name>
<dbReference type="EMBL" id="CP097218">
    <property type="protein sequence ID" value="UQN29508.1"/>
    <property type="molecule type" value="Genomic_DNA"/>
</dbReference>
<dbReference type="InterPro" id="IPR003439">
    <property type="entry name" value="ABC_transporter-like_ATP-bd"/>
</dbReference>
<organism evidence="6 7">
    <name type="scientific">Brachybacterium kimchii</name>
    <dbReference type="NCBI Taxonomy" id="2942909"/>
    <lineage>
        <taxon>Bacteria</taxon>
        <taxon>Bacillati</taxon>
        <taxon>Actinomycetota</taxon>
        <taxon>Actinomycetes</taxon>
        <taxon>Micrococcales</taxon>
        <taxon>Dermabacteraceae</taxon>
        <taxon>Brachybacterium</taxon>
    </lineage>
</organism>
<accession>A0ABY4N4L6</accession>
<evidence type="ECO:0000256" key="3">
    <source>
        <dbReference type="ARBA" id="ARBA00022840"/>
    </source>
</evidence>
<evidence type="ECO:0000259" key="5">
    <source>
        <dbReference type="PROSITE" id="PS50893"/>
    </source>
</evidence>
<dbReference type="InterPro" id="IPR003593">
    <property type="entry name" value="AAA+_ATPase"/>
</dbReference>
<dbReference type="PANTHER" id="PTHR42794:SF1">
    <property type="entry name" value="HEMIN IMPORT ATP-BINDING PROTEIN HMUV"/>
    <property type="match status" value="1"/>
</dbReference>
<protein>
    <submittedName>
        <fullName evidence="6">Heme ABC transporter ATP-binding protein</fullName>
    </submittedName>
</protein>
<evidence type="ECO:0000256" key="2">
    <source>
        <dbReference type="ARBA" id="ARBA00022741"/>
    </source>
</evidence>
<reference evidence="6" key="1">
    <citation type="submission" date="2022-05" db="EMBL/GenBank/DDBJ databases">
        <title>Genomic analysis of Brachybacterium sp. CBA3104.</title>
        <authorList>
            <person name="Roh S.W."/>
            <person name="Kim Y.B."/>
            <person name="Kim Y."/>
        </authorList>
    </citation>
    <scope>NUCLEOTIDE SEQUENCE</scope>
    <source>
        <strain evidence="6">CBA3104</strain>
    </source>
</reference>
<dbReference type="Proteomes" id="UP001055868">
    <property type="component" value="Chromosome"/>
</dbReference>
<dbReference type="Pfam" id="PF00005">
    <property type="entry name" value="ABC_tran"/>
    <property type="match status" value="1"/>
</dbReference>
<dbReference type="InterPro" id="IPR027417">
    <property type="entry name" value="P-loop_NTPase"/>
</dbReference>
<dbReference type="Gene3D" id="3.40.50.300">
    <property type="entry name" value="P-loop containing nucleotide triphosphate hydrolases"/>
    <property type="match status" value="1"/>
</dbReference>
<dbReference type="SMART" id="SM00382">
    <property type="entry name" value="AAA"/>
    <property type="match status" value="1"/>
</dbReference>
<keyword evidence="7" id="KW-1185">Reference proteome</keyword>
<evidence type="ECO:0000313" key="7">
    <source>
        <dbReference type="Proteomes" id="UP001055868"/>
    </source>
</evidence>
<dbReference type="SUPFAM" id="SSF52540">
    <property type="entry name" value="P-loop containing nucleoside triphosphate hydrolases"/>
    <property type="match status" value="1"/>
</dbReference>
<dbReference type="CDD" id="cd03214">
    <property type="entry name" value="ABC_Iron-Siderophores_B12_Hemin"/>
    <property type="match status" value="1"/>
</dbReference>
<evidence type="ECO:0000313" key="6">
    <source>
        <dbReference type="EMBL" id="UQN29508.1"/>
    </source>
</evidence>
<dbReference type="PROSITE" id="PS50893">
    <property type="entry name" value="ABC_TRANSPORTER_2"/>
    <property type="match status" value="1"/>
</dbReference>
<proteinExistence type="predicted"/>
<sequence length="270" mass="28542">MSAQTGTHAGASTAGAPATEPWIRVEQAGFAIGGAVLLRDVEFSASGGELVALVGPNGAGKSTLLSLLSGDQRPTSGQVLLDGTPTADWPAKALARRRSVMTQHHSQAFSFTVREAAAMGRAPHPIGPDDDALIERCLREADVDALAGRDVTTLSGGELARTVFARVLAQDAQVVLLDEPTAALDLHHQEVLMARARELAQEGRCVLVVLHDLTLAARCSDRIAMFDGGRLVALGPPEDVLTPDRIREVYRHEVAVLEHPTSGRPLVVPL</sequence>
<keyword evidence="4" id="KW-1278">Translocase</keyword>
<evidence type="ECO:0000256" key="1">
    <source>
        <dbReference type="ARBA" id="ARBA00022448"/>
    </source>
</evidence>
<evidence type="ECO:0000256" key="4">
    <source>
        <dbReference type="ARBA" id="ARBA00022967"/>
    </source>
</evidence>
<gene>
    <name evidence="6" type="ORF">M4486_18020</name>
</gene>
<dbReference type="GO" id="GO:0005524">
    <property type="term" value="F:ATP binding"/>
    <property type="evidence" value="ECO:0007669"/>
    <property type="project" value="UniProtKB-KW"/>
</dbReference>
<dbReference type="RefSeq" id="WP_249478705.1">
    <property type="nucleotide sequence ID" value="NZ_CP097218.1"/>
</dbReference>
<feature type="domain" description="ABC transporter" evidence="5">
    <location>
        <begin position="23"/>
        <end position="253"/>
    </location>
</feature>
<dbReference type="PANTHER" id="PTHR42794">
    <property type="entry name" value="HEMIN IMPORT ATP-BINDING PROTEIN HMUV"/>
    <property type="match status" value="1"/>
</dbReference>
<keyword evidence="3 6" id="KW-0067">ATP-binding</keyword>